<dbReference type="Gene3D" id="3.90.1150.10">
    <property type="entry name" value="Aspartate Aminotransferase, domain 1"/>
    <property type="match status" value="1"/>
</dbReference>
<dbReference type="Pfam" id="PF00155">
    <property type="entry name" value="Aminotran_1_2"/>
    <property type="match status" value="1"/>
</dbReference>
<evidence type="ECO:0000256" key="2">
    <source>
        <dbReference type="ARBA" id="ARBA00006432"/>
    </source>
</evidence>
<dbReference type="Gene3D" id="3.40.50.12780">
    <property type="entry name" value="N-terminal domain of ligase-like"/>
    <property type="match status" value="1"/>
</dbReference>
<dbReference type="Pfam" id="PF00550">
    <property type="entry name" value="PP-binding"/>
    <property type="match status" value="1"/>
</dbReference>
<evidence type="ECO:0000256" key="6">
    <source>
        <dbReference type="ARBA" id="ARBA00023098"/>
    </source>
</evidence>
<dbReference type="FunFam" id="3.40.50.12780:FF:000013">
    <property type="entry name" value="Long-chain-fatty-acid--AMP ligase FadD32"/>
    <property type="match status" value="1"/>
</dbReference>
<evidence type="ECO:0000256" key="4">
    <source>
        <dbReference type="ARBA" id="ARBA00022832"/>
    </source>
</evidence>
<dbReference type="PROSITE" id="PS00455">
    <property type="entry name" value="AMP_BINDING"/>
    <property type="match status" value="1"/>
</dbReference>
<dbReference type="InterPro" id="IPR015424">
    <property type="entry name" value="PyrdxlP-dep_Trfase"/>
</dbReference>
<evidence type="ECO:0000259" key="7">
    <source>
        <dbReference type="PROSITE" id="PS50075"/>
    </source>
</evidence>
<keyword evidence="4" id="KW-0276">Fatty acid metabolism</keyword>
<dbReference type="InterPro" id="IPR045851">
    <property type="entry name" value="AMP-bd_C_sf"/>
</dbReference>
<dbReference type="InterPro" id="IPR004839">
    <property type="entry name" value="Aminotransferase_I/II_large"/>
</dbReference>
<dbReference type="AlphaFoldDB" id="A0A517Y4T5"/>
<evidence type="ECO:0000313" key="8">
    <source>
        <dbReference type="EMBL" id="QDU25247.1"/>
    </source>
</evidence>
<dbReference type="GO" id="GO:0006633">
    <property type="term" value="P:fatty acid biosynthetic process"/>
    <property type="evidence" value="ECO:0007669"/>
    <property type="project" value="TreeGrafter"/>
</dbReference>
<dbReference type="GO" id="GO:0071766">
    <property type="term" value="P:Actinobacterium-type cell wall biogenesis"/>
    <property type="evidence" value="ECO:0007669"/>
    <property type="project" value="UniProtKB-ARBA"/>
</dbReference>
<dbReference type="InterPro" id="IPR015421">
    <property type="entry name" value="PyrdxlP-dep_Trfase_major"/>
</dbReference>
<dbReference type="SUPFAM" id="SSF47336">
    <property type="entry name" value="ACP-like"/>
    <property type="match status" value="1"/>
</dbReference>
<dbReference type="InterPro" id="IPR025110">
    <property type="entry name" value="AMP-bd_C"/>
</dbReference>
<dbReference type="InterPro" id="IPR001917">
    <property type="entry name" value="Aminotrans_II_pyridoxalP_BS"/>
</dbReference>
<dbReference type="PANTHER" id="PTHR22754:SF32">
    <property type="entry name" value="DISCO-INTERACTING PROTEIN 2"/>
    <property type="match status" value="1"/>
</dbReference>
<feature type="domain" description="Carrier" evidence="7">
    <location>
        <begin position="612"/>
        <end position="690"/>
    </location>
</feature>
<dbReference type="PROSITE" id="PS00599">
    <property type="entry name" value="AA_TRANSFER_CLASS_2"/>
    <property type="match status" value="1"/>
</dbReference>
<dbReference type="OrthoDB" id="219272at2"/>
<dbReference type="InterPro" id="IPR009081">
    <property type="entry name" value="PP-bd_ACP"/>
</dbReference>
<dbReference type="PROSITE" id="PS50075">
    <property type="entry name" value="CARRIER"/>
    <property type="match status" value="1"/>
</dbReference>
<dbReference type="GO" id="GO:0016874">
    <property type="term" value="F:ligase activity"/>
    <property type="evidence" value="ECO:0007669"/>
    <property type="project" value="UniProtKB-KW"/>
</dbReference>
<protein>
    <submittedName>
        <fullName evidence="8">Fatty-acid--CoA ligase fadD21</fullName>
        <ecNumber evidence="8">6.2.1.-</ecNumber>
    </submittedName>
</protein>
<dbReference type="Gene3D" id="1.10.1200.10">
    <property type="entry name" value="ACP-like"/>
    <property type="match status" value="1"/>
</dbReference>
<dbReference type="Gene3D" id="3.30.300.30">
    <property type="match status" value="1"/>
</dbReference>
<dbReference type="CDD" id="cd06454">
    <property type="entry name" value="KBL_like"/>
    <property type="match status" value="1"/>
</dbReference>
<dbReference type="InterPro" id="IPR040097">
    <property type="entry name" value="FAAL/FAAC"/>
</dbReference>
<keyword evidence="5" id="KW-0663">Pyridoxal phosphate</keyword>
<keyword evidence="3 8" id="KW-0436">Ligase</keyword>
<organism evidence="8 9">
    <name type="scientific">Anatilimnocola aggregata</name>
    <dbReference type="NCBI Taxonomy" id="2528021"/>
    <lineage>
        <taxon>Bacteria</taxon>
        <taxon>Pseudomonadati</taxon>
        <taxon>Planctomycetota</taxon>
        <taxon>Planctomycetia</taxon>
        <taxon>Pirellulales</taxon>
        <taxon>Pirellulaceae</taxon>
        <taxon>Anatilimnocola</taxon>
    </lineage>
</organism>
<dbReference type="InterPro" id="IPR042099">
    <property type="entry name" value="ANL_N_sf"/>
</dbReference>
<accession>A0A517Y4T5</accession>
<sequence>MDLERFFKPYNPPTTSLIDALQYWTEKQPDDTAYIFTDGESEETKLTFAQFNDRVRSIARRLVDEKLSGERVLLLYPPGLEYVAAYFACLAAGAVAVPAYPPRRNRNMLRIQAIADDAQAKAALITGDIADRSGDMLDETPNLKRLLWLATDEIPSNSHGGWQPGTLSPKRLAMLQYTSGSTGTPKGVMLTHGNLMTNLQIITYGFEPTRSGVGLSWLPTYHDMGLVGGVLTSFFIGRPSVLMSPMTFLQKPIRWLRGISKYRVTISGGPNFAYDLCTSKITDEQLTGIDLSTWELAFNGAEPVRADTLHKFAERFGPYGFQPKSFYPCYGMAETTLIVTGGFKDKSPLLRTFDGKLIDQRRVQPCDAKSDNARELTGCGRVLPEERVAIVDADMLHELPPGRIGEIWVQGGSVAQGYWNKPEATQANFHAYMAGSNEGPFLRTGDLGFFHEGELFVTGRLKDLIIVRGVNRYPQDIEQTVERASPRINSGEVAAFAVDLHGRERLIVVAEVERTRRSDWGDVIAAIRRDVTREHELPPDAVVLVRFGSIPKTSSGKIQRHACREDFLGNQLQITEQWLSWEQKETDAIVPPDIAISDDVDTAMVAGDPAKDPNPAVVQVVIEHVKAIAKERAKVITLESNIVTDLGLDSLERLQIANTLEETFGGRFPEAVLAEIETVRQVADAIEQYIGTQPLVQRQSTAAVSTVKKTIDDIGPECYDFSKTPEYLRLRQTIDMLEGLGVGNPYFCVHEGITRDTARIGGRDYISYTTYNYIGMSGDPVVAAAAKAAIDKYGTSVSASRLVSGEKPVHRELEMEIADFVGQEDSICFVGGHSTNETTIGHLFGPGDLILHDSLDHNSIVQGSIMSGARRRPFPHNDWQAADDILSEIRTEYRKVLLVIEGTYSMDGDFPDLPRFIEVKKKHKALLMIDEAHSSGVLGATGRGVVEHFGCNPRDVDLSMATLSKSFGSCGGYIAGSKELIEYMKYTTPGFVFSCGLPPGAAAGSLAALRLLKKEPERVYKLRANADLFLKLAKEKGINTGYAGGTGVVPVITGNSPHALMLSRALFERGINVQPILHPAVEEEKARLRFFINCMHNEEQIRYTVECVAEELTKLDPKYLQMTKLRGPHIKSLRTPSATS</sequence>
<dbReference type="GO" id="GO:0070566">
    <property type="term" value="F:adenylyltransferase activity"/>
    <property type="evidence" value="ECO:0007669"/>
    <property type="project" value="TreeGrafter"/>
</dbReference>
<dbReference type="SUPFAM" id="SSF56801">
    <property type="entry name" value="Acetyl-CoA synthetase-like"/>
    <property type="match status" value="1"/>
</dbReference>
<dbReference type="InterPro" id="IPR020845">
    <property type="entry name" value="AMP-binding_CS"/>
</dbReference>
<comment type="cofactor">
    <cofactor evidence="1">
        <name>pyridoxal 5'-phosphate</name>
        <dbReference type="ChEBI" id="CHEBI:597326"/>
    </cofactor>
</comment>
<dbReference type="InterPro" id="IPR000873">
    <property type="entry name" value="AMP-dep_synth/lig_dom"/>
</dbReference>
<dbReference type="KEGG" id="aagg:ETAA8_03100"/>
<dbReference type="GO" id="GO:0005886">
    <property type="term" value="C:plasma membrane"/>
    <property type="evidence" value="ECO:0007669"/>
    <property type="project" value="TreeGrafter"/>
</dbReference>
<dbReference type="PANTHER" id="PTHR22754">
    <property type="entry name" value="DISCO-INTERACTING PROTEIN 2 DIP2 -RELATED"/>
    <property type="match status" value="1"/>
</dbReference>
<gene>
    <name evidence="8" type="ORF">ETAA8_03100</name>
</gene>
<keyword evidence="9" id="KW-1185">Reference proteome</keyword>
<comment type="similarity">
    <text evidence="2">Belongs to the ATP-dependent AMP-binding enzyme family.</text>
</comment>
<evidence type="ECO:0000256" key="3">
    <source>
        <dbReference type="ARBA" id="ARBA00022598"/>
    </source>
</evidence>
<keyword evidence="6" id="KW-0443">Lipid metabolism</keyword>
<dbReference type="InterPro" id="IPR036736">
    <property type="entry name" value="ACP-like_sf"/>
</dbReference>
<dbReference type="Pfam" id="PF23024">
    <property type="entry name" value="AMP-dom_DIP2-like"/>
    <property type="match status" value="1"/>
</dbReference>
<dbReference type="Gene3D" id="3.40.640.10">
    <property type="entry name" value="Type I PLP-dependent aspartate aminotransferase-like (Major domain)"/>
    <property type="match status" value="1"/>
</dbReference>
<dbReference type="EC" id="6.2.1.-" evidence="8"/>
<dbReference type="InterPro" id="IPR015422">
    <property type="entry name" value="PyrdxlP-dep_Trfase_small"/>
</dbReference>
<evidence type="ECO:0000313" key="9">
    <source>
        <dbReference type="Proteomes" id="UP000315017"/>
    </source>
</evidence>
<dbReference type="Proteomes" id="UP000315017">
    <property type="component" value="Chromosome"/>
</dbReference>
<dbReference type="EMBL" id="CP036274">
    <property type="protein sequence ID" value="QDU25247.1"/>
    <property type="molecule type" value="Genomic_DNA"/>
</dbReference>
<dbReference type="GO" id="GO:0030170">
    <property type="term" value="F:pyridoxal phosphate binding"/>
    <property type="evidence" value="ECO:0007669"/>
    <property type="project" value="InterPro"/>
</dbReference>
<reference evidence="8 9" key="1">
    <citation type="submission" date="2019-02" db="EMBL/GenBank/DDBJ databases">
        <title>Deep-cultivation of Planctomycetes and their phenomic and genomic characterization uncovers novel biology.</title>
        <authorList>
            <person name="Wiegand S."/>
            <person name="Jogler M."/>
            <person name="Boedeker C."/>
            <person name="Pinto D."/>
            <person name="Vollmers J."/>
            <person name="Rivas-Marin E."/>
            <person name="Kohn T."/>
            <person name="Peeters S.H."/>
            <person name="Heuer A."/>
            <person name="Rast P."/>
            <person name="Oberbeckmann S."/>
            <person name="Bunk B."/>
            <person name="Jeske O."/>
            <person name="Meyerdierks A."/>
            <person name="Storesund J.E."/>
            <person name="Kallscheuer N."/>
            <person name="Luecker S."/>
            <person name="Lage O.M."/>
            <person name="Pohl T."/>
            <person name="Merkel B.J."/>
            <person name="Hornburger P."/>
            <person name="Mueller R.-W."/>
            <person name="Bruemmer F."/>
            <person name="Labrenz M."/>
            <person name="Spormann A.M."/>
            <person name="Op den Camp H."/>
            <person name="Overmann J."/>
            <person name="Amann R."/>
            <person name="Jetten M.S.M."/>
            <person name="Mascher T."/>
            <person name="Medema M.H."/>
            <person name="Devos D.P."/>
            <person name="Kaster A.-K."/>
            <person name="Ovreas L."/>
            <person name="Rohde M."/>
            <person name="Galperin M.Y."/>
            <person name="Jogler C."/>
        </authorList>
    </citation>
    <scope>NUCLEOTIDE SEQUENCE [LARGE SCALE GENOMIC DNA]</scope>
    <source>
        <strain evidence="8 9">ETA_A8</strain>
    </source>
</reference>
<evidence type="ECO:0000256" key="1">
    <source>
        <dbReference type="ARBA" id="ARBA00001933"/>
    </source>
</evidence>
<proteinExistence type="inferred from homology"/>
<name>A0A517Y4T5_9BACT</name>
<dbReference type="Pfam" id="PF00501">
    <property type="entry name" value="AMP-binding"/>
    <property type="match status" value="1"/>
</dbReference>
<evidence type="ECO:0000256" key="5">
    <source>
        <dbReference type="ARBA" id="ARBA00022898"/>
    </source>
</evidence>
<dbReference type="SUPFAM" id="SSF53383">
    <property type="entry name" value="PLP-dependent transferases"/>
    <property type="match status" value="1"/>
</dbReference>
<dbReference type="RefSeq" id="WP_145083880.1">
    <property type="nucleotide sequence ID" value="NZ_CP036274.1"/>
</dbReference>
<dbReference type="CDD" id="cd05931">
    <property type="entry name" value="FAAL"/>
    <property type="match status" value="1"/>
</dbReference>